<evidence type="ECO:0000313" key="2">
    <source>
        <dbReference type="Proteomes" id="UP000091857"/>
    </source>
</evidence>
<accession>A0ACB7HVE4</accession>
<organism evidence="1 2">
    <name type="scientific">Manihot esculenta</name>
    <name type="common">Cassava</name>
    <name type="synonym">Jatropha manihot</name>
    <dbReference type="NCBI Taxonomy" id="3983"/>
    <lineage>
        <taxon>Eukaryota</taxon>
        <taxon>Viridiplantae</taxon>
        <taxon>Streptophyta</taxon>
        <taxon>Embryophyta</taxon>
        <taxon>Tracheophyta</taxon>
        <taxon>Spermatophyta</taxon>
        <taxon>Magnoliopsida</taxon>
        <taxon>eudicotyledons</taxon>
        <taxon>Gunneridae</taxon>
        <taxon>Pentapetalae</taxon>
        <taxon>rosids</taxon>
        <taxon>fabids</taxon>
        <taxon>Malpighiales</taxon>
        <taxon>Euphorbiaceae</taxon>
        <taxon>Crotonoideae</taxon>
        <taxon>Manihoteae</taxon>
        <taxon>Manihot</taxon>
    </lineage>
</organism>
<evidence type="ECO:0000313" key="1">
    <source>
        <dbReference type="EMBL" id="KAG8654791.1"/>
    </source>
</evidence>
<name>A0ACB7HVE4_MANES</name>
<protein>
    <submittedName>
        <fullName evidence="1">Uncharacterized protein</fullName>
    </submittedName>
</protein>
<gene>
    <name evidence="1" type="ORF">MANES_05G177901v8</name>
</gene>
<keyword evidence="2" id="KW-1185">Reference proteome</keyword>
<dbReference type="Proteomes" id="UP000091857">
    <property type="component" value="Chromosome 5"/>
</dbReference>
<sequence>MGNECFIGLENSVKVLYTFYCQNFQYAFFLQYLSGNYINIGLSLEILEREFSLESYFSLGALVFSSLPLVSSPSPVWTRGMPLFLPPGEWVSLPTSG</sequence>
<dbReference type="EMBL" id="CM004391">
    <property type="protein sequence ID" value="KAG8654791.1"/>
    <property type="molecule type" value="Genomic_DNA"/>
</dbReference>
<comment type="caution">
    <text evidence="1">The sequence shown here is derived from an EMBL/GenBank/DDBJ whole genome shotgun (WGS) entry which is preliminary data.</text>
</comment>
<reference evidence="2" key="1">
    <citation type="journal article" date="2016" name="Nat. Biotechnol.">
        <title>Sequencing wild and cultivated cassava and related species reveals extensive interspecific hybridization and genetic diversity.</title>
        <authorList>
            <person name="Bredeson J.V."/>
            <person name="Lyons J.B."/>
            <person name="Prochnik S.E."/>
            <person name="Wu G.A."/>
            <person name="Ha C.M."/>
            <person name="Edsinger-Gonzales E."/>
            <person name="Grimwood J."/>
            <person name="Schmutz J."/>
            <person name="Rabbi I.Y."/>
            <person name="Egesi C."/>
            <person name="Nauluvula P."/>
            <person name="Lebot V."/>
            <person name="Ndunguru J."/>
            <person name="Mkamilo G."/>
            <person name="Bart R.S."/>
            <person name="Setter T.L."/>
            <person name="Gleadow R.M."/>
            <person name="Kulakow P."/>
            <person name="Ferguson M.E."/>
            <person name="Rounsley S."/>
            <person name="Rokhsar D.S."/>
        </authorList>
    </citation>
    <scope>NUCLEOTIDE SEQUENCE [LARGE SCALE GENOMIC DNA]</scope>
    <source>
        <strain evidence="2">cv. AM560-2</strain>
    </source>
</reference>
<proteinExistence type="predicted"/>